<evidence type="ECO:0000256" key="1">
    <source>
        <dbReference type="ARBA" id="ARBA00004141"/>
    </source>
</evidence>
<proteinExistence type="inferred from homology"/>
<evidence type="ECO:0000256" key="6">
    <source>
        <dbReference type="SAM" id="Phobius"/>
    </source>
</evidence>
<evidence type="ECO:0000256" key="2">
    <source>
        <dbReference type="ARBA" id="ARBA00010095"/>
    </source>
</evidence>
<accession>A0AAV1CYR9</accession>
<feature type="transmembrane region" description="Helical" evidence="6">
    <location>
        <begin position="7"/>
        <end position="30"/>
    </location>
</feature>
<evidence type="ECO:0000313" key="8">
    <source>
        <dbReference type="Proteomes" id="UP001161247"/>
    </source>
</evidence>
<evidence type="ECO:0000256" key="4">
    <source>
        <dbReference type="ARBA" id="ARBA00022989"/>
    </source>
</evidence>
<feature type="transmembrane region" description="Helical" evidence="6">
    <location>
        <begin position="56"/>
        <end position="84"/>
    </location>
</feature>
<dbReference type="PANTHER" id="PTHR12290">
    <property type="entry name" value="CORNICHON-RELATED"/>
    <property type="match status" value="1"/>
</dbReference>
<feature type="transmembrane region" description="Helical" evidence="6">
    <location>
        <begin position="139"/>
        <end position="165"/>
    </location>
</feature>
<keyword evidence="4 6" id="KW-1133">Transmembrane helix</keyword>
<dbReference type="InterPro" id="IPR003377">
    <property type="entry name" value="Cornichon"/>
</dbReference>
<gene>
    <name evidence="7" type="ORF">OLC1_LOCUS10002</name>
</gene>
<dbReference type="EMBL" id="OX459120">
    <property type="protein sequence ID" value="CAI9100095.1"/>
    <property type="molecule type" value="Genomic_DNA"/>
</dbReference>
<sequence length="192" mass="22782">MEFEFEPFLWLLFLFVNLGLIALNYIQFFVLTDLEDDYLNSYEASYRINRVVVYEYLLHGAFCILFLLTGNWFFFLVTLFPAYINAVKFMKGQHIINVTEIVTVLNAEKKIRKIKLGFYVLLFVVISMRYGFFPLGTFMIIYTLHFLLYIFLVQVTCFFGCRIYFAGTFSFLMSVFHQSNDDIDIRSSILEF</sequence>
<keyword evidence="5 6" id="KW-0472">Membrane</keyword>
<name>A0AAV1CYR9_OLDCO</name>
<dbReference type="SMART" id="SM01398">
    <property type="entry name" value="Cornichon"/>
    <property type="match status" value="1"/>
</dbReference>
<dbReference type="Pfam" id="PF03311">
    <property type="entry name" value="Cornichon"/>
    <property type="match status" value="1"/>
</dbReference>
<organism evidence="7 8">
    <name type="scientific">Oldenlandia corymbosa var. corymbosa</name>
    <dbReference type="NCBI Taxonomy" id="529605"/>
    <lineage>
        <taxon>Eukaryota</taxon>
        <taxon>Viridiplantae</taxon>
        <taxon>Streptophyta</taxon>
        <taxon>Embryophyta</taxon>
        <taxon>Tracheophyta</taxon>
        <taxon>Spermatophyta</taxon>
        <taxon>Magnoliopsida</taxon>
        <taxon>eudicotyledons</taxon>
        <taxon>Gunneridae</taxon>
        <taxon>Pentapetalae</taxon>
        <taxon>asterids</taxon>
        <taxon>lamiids</taxon>
        <taxon>Gentianales</taxon>
        <taxon>Rubiaceae</taxon>
        <taxon>Rubioideae</taxon>
        <taxon>Spermacoceae</taxon>
        <taxon>Hedyotis-Oldenlandia complex</taxon>
        <taxon>Oldenlandia</taxon>
    </lineage>
</organism>
<feature type="transmembrane region" description="Helical" evidence="6">
    <location>
        <begin position="116"/>
        <end position="133"/>
    </location>
</feature>
<evidence type="ECO:0000256" key="5">
    <source>
        <dbReference type="ARBA" id="ARBA00023136"/>
    </source>
</evidence>
<evidence type="ECO:0000313" key="7">
    <source>
        <dbReference type="EMBL" id="CAI9100095.1"/>
    </source>
</evidence>
<protein>
    <submittedName>
        <fullName evidence="7">OLC1v1037025C3</fullName>
    </submittedName>
</protein>
<comment type="subcellular location">
    <subcellularLocation>
        <location evidence="1">Membrane</location>
        <topology evidence="1">Multi-pass membrane protein</topology>
    </subcellularLocation>
</comment>
<dbReference type="Proteomes" id="UP001161247">
    <property type="component" value="Chromosome 3"/>
</dbReference>
<dbReference type="GO" id="GO:0016020">
    <property type="term" value="C:membrane"/>
    <property type="evidence" value="ECO:0007669"/>
    <property type="project" value="UniProtKB-SubCell"/>
</dbReference>
<evidence type="ECO:0000256" key="3">
    <source>
        <dbReference type="ARBA" id="ARBA00022692"/>
    </source>
</evidence>
<keyword evidence="3 6" id="KW-0812">Transmembrane</keyword>
<keyword evidence="8" id="KW-1185">Reference proteome</keyword>
<reference evidence="7" key="1">
    <citation type="submission" date="2023-03" db="EMBL/GenBank/DDBJ databases">
        <authorList>
            <person name="Julca I."/>
        </authorList>
    </citation>
    <scope>NUCLEOTIDE SEQUENCE</scope>
</reference>
<comment type="similarity">
    <text evidence="2">Belongs to the cornichon family.</text>
</comment>
<dbReference type="GO" id="GO:0016192">
    <property type="term" value="P:vesicle-mediated transport"/>
    <property type="evidence" value="ECO:0007669"/>
    <property type="project" value="InterPro"/>
</dbReference>
<dbReference type="AlphaFoldDB" id="A0AAV1CYR9"/>